<feature type="transmembrane region" description="Helical" evidence="1">
    <location>
        <begin position="47"/>
        <end position="71"/>
    </location>
</feature>
<dbReference type="EMBL" id="HACA01027090">
    <property type="protein sequence ID" value="CDW44451.1"/>
    <property type="molecule type" value="Transcribed_RNA"/>
</dbReference>
<evidence type="ECO:0000313" key="2">
    <source>
        <dbReference type="EMBL" id="CDW44450.1"/>
    </source>
</evidence>
<accession>A0A0K2V2D2</accession>
<dbReference type="EMBL" id="HACA01027089">
    <property type="protein sequence ID" value="CDW44450.1"/>
    <property type="molecule type" value="Transcribed_RNA"/>
</dbReference>
<dbReference type="AlphaFoldDB" id="A0A0K2V2D2"/>
<sequence>MEKDCDSPCNFQMVNVASITSQKISFKNISMYTVYLPSRVQVNTEHYLYLFLDAAAEIGGYVGILLGVSFYDLALKIKKSAIARLQAYKTTDEVMAFEKY</sequence>
<reference evidence="2" key="1">
    <citation type="submission" date="2014-05" db="EMBL/GenBank/DDBJ databases">
        <authorList>
            <person name="Chronopoulou M."/>
        </authorList>
    </citation>
    <scope>NUCLEOTIDE SEQUENCE</scope>
    <source>
        <tissue evidence="2">Whole organism</tissue>
    </source>
</reference>
<keyword evidence="1" id="KW-0472">Membrane</keyword>
<protein>
    <submittedName>
        <fullName evidence="2">Uncharacterized protein</fullName>
    </submittedName>
</protein>
<evidence type="ECO:0000256" key="1">
    <source>
        <dbReference type="SAM" id="Phobius"/>
    </source>
</evidence>
<organism evidence="2">
    <name type="scientific">Lepeophtheirus salmonis</name>
    <name type="common">Salmon louse</name>
    <name type="synonym">Caligus salmonis</name>
    <dbReference type="NCBI Taxonomy" id="72036"/>
    <lineage>
        <taxon>Eukaryota</taxon>
        <taxon>Metazoa</taxon>
        <taxon>Ecdysozoa</taxon>
        <taxon>Arthropoda</taxon>
        <taxon>Crustacea</taxon>
        <taxon>Multicrustacea</taxon>
        <taxon>Hexanauplia</taxon>
        <taxon>Copepoda</taxon>
        <taxon>Siphonostomatoida</taxon>
        <taxon>Caligidae</taxon>
        <taxon>Lepeophtheirus</taxon>
    </lineage>
</organism>
<keyword evidence="1" id="KW-1133">Transmembrane helix</keyword>
<proteinExistence type="predicted"/>
<name>A0A0K2V2D2_LEPSM</name>
<keyword evidence="1" id="KW-0812">Transmembrane</keyword>
<dbReference type="OrthoDB" id="7939651at2759"/>